<keyword evidence="2" id="KW-0812">Transmembrane</keyword>
<dbReference type="InterPro" id="IPR038872">
    <property type="entry name" value="Put_GTT3"/>
</dbReference>
<evidence type="ECO:0000313" key="4">
    <source>
        <dbReference type="Proteomes" id="UP000053611"/>
    </source>
</evidence>
<sequence>MSTFSGSLIGKRKADLVEIAEALGVDDASSKNMATLREDIQGRLDSEADKYRTDPKFEGLYRRTRRSQADASDDSDSPAREKTPRARRSLAKATDRLTEAANVPLPDSPASVKLLRAAAQDAAEAALEVSDDVLALVETDTRTVIRRLRDTADKVGRVLGPALHSTEGHWRNARDILSEPGNLLIAAIALEGAVMYYRIAPFHHVTLSFPPRYSRPGSFSAFFENAFSWSPTLAWTFALPRFSHLWPSSDIWPAFTWWIGATIIPPLALSTLVSFVPQKGINHRRGATTRYQSAHPPTPTVDALTFAIFRLAIYLAALCDATPFNLTHALSLSGDATLRALGAGLLVALVLAQRLSA</sequence>
<name>A0A0J0XXF3_9TREE</name>
<dbReference type="GO" id="GO:0016020">
    <property type="term" value="C:membrane"/>
    <property type="evidence" value="ECO:0007669"/>
    <property type="project" value="TreeGrafter"/>
</dbReference>
<evidence type="ECO:0000313" key="3">
    <source>
        <dbReference type="EMBL" id="KLT45752.1"/>
    </source>
</evidence>
<feature type="region of interest" description="Disordered" evidence="1">
    <location>
        <begin position="41"/>
        <end position="95"/>
    </location>
</feature>
<proteinExistence type="predicted"/>
<gene>
    <name evidence="3" type="ORF">CC85DRAFT_282382</name>
</gene>
<keyword evidence="2" id="KW-0472">Membrane</keyword>
<dbReference type="OrthoDB" id="5569309at2759"/>
<feature type="compositionally biased region" description="Basic and acidic residues" evidence="1">
    <location>
        <begin position="41"/>
        <end position="61"/>
    </location>
</feature>
<dbReference type="AlphaFoldDB" id="A0A0J0XXF3"/>
<dbReference type="Proteomes" id="UP000053611">
    <property type="component" value="Unassembled WGS sequence"/>
</dbReference>
<dbReference type="PANTHER" id="PTHR41807">
    <property type="entry name" value="GLUTATHIONE TRANSFERASE 3"/>
    <property type="match status" value="1"/>
</dbReference>
<dbReference type="EMBL" id="KQ087180">
    <property type="protein sequence ID" value="KLT45752.1"/>
    <property type="molecule type" value="Genomic_DNA"/>
</dbReference>
<evidence type="ECO:0000256" key="1">
    <source>
        <dbReference type="SAM" id="MobiDB-lite"/>
    </source>
</evidence>
<dbReference type="PANTHER" id="PTHR41807:SF1">
    <property type="entry name" value="GLUTATHIONE TRANSFERASE 3"/>
    <property type="match status" value="1"/>
</dbReference>
<organism evidence="3 4">
    <name type="scientific">Cutaneotrichosporon oleaginosum</name>
    <dbReference type="NCBI Taxonomy" id="879819"/>
    <lineage>
        <taxon>Eukaryota</taxon>
        <taxon>Fungi</taxon>
        <taxon>Dikarya</taxon>
        <taxon>Basidiomycota</taxon>
        <taxon>Agaricomycotina</taxon>
        <taxon>Tremellomycetes</taxon>
        <taxon>Trichosporonales</taxon>
        <taxon>Trichosporonaceae</taxon>
        <taxon>Cutaneotrichosporon</taxon>
    </lineage>
</organism>
<keyword evidence="2" id="KW-1133">Transmembrane helix</keyword>
<keyword evidence="4" id="KW-1185">Reference proteome</keyword>
<evidence type="ECO:0000256" key="2">
    <source>
        <dbReference type="SAM" id="Phobius"/>
    </source>
</evidence>
<feature type="transmembrane region" description="Helical" evidence="2">
    <location>
        <begin position="255"/>
        <end position="276"/>
    </location>
</feature>
<protein>
    <submittedName>
        <fullName evidence="3">Uncharacterized protein</fullName>
    </submittedName>
</protein>
<reference evidence="3 4" key="1">
    <citation type="submission" date="2015-03" db="EMBL/GenBank/DDBJ databases">
        <title>Genomics and transcriptomics of the oil-accumulating basidiomycete yeast T. oleaginosus allow insights into substrate utilization and the diverse evolutionary trajectories of mating systems in fungi.</title>
        <authorList>
            <consortium name="DOE Joint Genome Institute"/>
            <person name="Kourist R."/>
            <person name="Kracht O."/>
            <person name="Bracharz F."/>
            <person name="Lipzen A."/>
            <person name="Nolan M."/>
            <person name="Ohm R."/>
            <person name="Grigoriev I."/>
            <person name="Sun S."/>
            <person name="Heitman J."/>
            <person name="Bruck T."/>
            <person name="Nowrousian M."/>
        </authorList>
    </citation>
    <scope>NUCLEOTIDE SEQUENCE [LARGE SCALE GENOMIC DNA]</scope>
    <source>
        <strain evidence="3 4">IBC0246</strain>
    </source>
</reference>
<accession>A0A0J0XXF3</accession>